<protein>
    <submittedName>
        <fullName evidence="1">Uncharacterized protein</fullName>
    </submittedName>
</protein>
<reference evidence="1" key="1">
    <citation type="submission" date="2020-08" db="EMBL/GenBank/DDBJ databases">
        <title>Genome public.</title>
        <authorList>
            <person name="Liu C."/>
            <person name="Sun Q."/>
        </authorList>
    </citation>
    <scope>NUCLEOTIDE SEQUENCE</scope>
    <source>
        <strain evidence="1">BX21</strain>
    </source>
</reference>
<dbReference type="EMBL" id="JACRTG010000034">
    <property type="protein sequence ID" value="MBC8589298.1"/>
    <property type="molecule type" value="Genomic_DNA"/>
</dbReference>
<organism evidence="1 2">
    <name type="scientific">Paratissierella segnis</name>
    <dbReference type="NCBI Taxonomy" id="2763679"/>
    <lineage>
        <taxon>Bacteria</taxon>
        <taxon>Bacillati</taxon>
        <taxon>Bacillota</taxon>
        <taxon>Tissierellia</taxon>
        <taxon>Tissierellales</taxon>
        <taxon>Tissierellaceae</taxon>
        <taxon>Paratissierella</taxon>
    </lineage>
</organism>
<proteinExistence type="predicted"/>
<name>A0A926EVY5_9FIRM</name>
<dbReference type="Proteomes" id="UP000601171">
    <property type="component" value="Unassembled WGS sequence"/>
</dbReference>
<sequence length="69" mass="7994">MHAFDKISIQEMSKNDMLLIIEALDYTGKNTKINEFIQLKNNILQELSTLAEIGEEEFLEYLKSETLSI</sequence>
<dbReference type="AlphaFoldDB" id="A0A926EVY5"/>
<evidence type="ECO:0000313" key="1">
    <source>
        <dbReference type="EMBL" id="MBC8589298.1"/>
    </source>
</evidence>
<accession>A0A926EVY5</accession>
<evidence type="ECO:0000313" key="2">
    <source>
        <dbReference type="Proteomes" id="UP000601171"/>
    </source>
</evidence>
<keyword evidence="2" id="KW-1185">Reference proteome</keyword>
<gene>
    <name evidence="1" type="ORF">H8707_13845</name>
</gene>
<dbReference type="RefSeq" id="WP_262430763.1">
    <property type="nucleotide sequence ID" value="NZ_JACRTG010000034.1"/>
</dbReference>
<comment type="caution">
    <text evidence="1">The sequence shown here is derived from an EMBL/GenBank/DDBJ whole genome shotgun (WGS) entry which is preliminary data.</text>
</comment>